<dbReference type="RefSeq" id="WP_309488766.1">
    <property type="nucleotide sequence ID" value="NZ_JAENIG010000002.1"/>
</dbReference>
<dbReference type="PROSITE" id="PS51257">
    <property type="entry name" value="PROKAR_LIPOPROTEIN"/>
    <property type="match status" value="1"/>
</dbReference>
<dbReference type="Gene3D" id="3.40.720.10">
    <property type="entry name" value="Alkaline Phosphatase, subunit A"/>
    <property type="match status" value="1"/>
</dbReference>
<dbReference type="AlphaFoldDB" id="A0AAE2SA18"/>
<evidence type="ECO:0000313" key="2">
    <source>
        <dbReference type="Proteomes" id="UP000634206"/>
    </source>
</evidence>
<evidence type="ECO:0000313" key="1">
    <source>
        <dbReference type="EMBL" id="MBK1854161.1"/>
    </source>
</evidence>
<reference evidence="1" key="1">
    <citation type="submission" date="2021-01" db="EMBL/GenBank/DDBJ databases">
        <title>Modified the classification status of verrucomicrobia.</title>
        <authorList>
            <person name="Feng X."/>
        </authorList>
    </citation>
    <scope>NUCLEOTIDE SEQUENCE</scope>
    <source>
        <strain evidence="1">5K15</strain>
    </source>
</reference>
<dbReference type="SUPFAM" id="SSF53649">
    <property type="entry name" value="Alkaline phosphatase-like"/>
    <property type="match status" value="1"/>
</dbReference>
<sequence>MLTRVLYLIFALCSCLSAESIKPHVILVQLATGESNGLEMDVLKGEHWQQHQGRYLVSPGRSATQAALLFGLPPLQLGVVKDLDWRRQPVASNTTPSLAKRFEEKGYRSHFLGAWALGASAPFDPASRGFTQANAFEAAEKNTLTDPWGSAPPEFVLAKPAADMPSFIHLAEGRHLSRSKIEVLLKAWLEEHQHPTVIIVAEMPSMEEPDYHHQATWHCYTSQYAQEPEDIFTDWDLNHALRKMLGWKVAPAASAMIFHRGNWPVNESPEKHRHHGSLVLADGLALADGLSLYRANNHRPDTAQELDIATHQQAHQKLLTAHAQWWQKASRALNDPRAFTVGAKDNQVTRLTALDWRSTKIIAADGSSPLSAPMVGQQHLLDVLEGLKTSAKYKETFPAYSGSWSVHIARPGRYKITASLLPVETQDPEQKKLMKLKGGTAHIRLGQNEVQLRLHPGATAVSVQTDAEAGTTQLESWFTGQLSLTRELGAFFVEIERVGDKKFDLKAKATEGK</sequence>
<protein>
    <submittedName>
        <fullName evidence="1">Uncharacterized protein</fullName>
    </submittedName>
</protein>
<proteinExistence type="predicted"/>
<organism evidence="1 2">
    <name type="scientific">Oceaniferula flava</name>
    <dbReference type="NCBI Taxonomy" id="2800421"/>
    <lineage>
        <taxon>Bacteria</taxon>
        <taxon>Pseudomonadati</taxon>
        <taxon>Verrucomicrobiota</taxon>
        <taxon>Verrucomicrobiia</taxon>
        <taxon>Verrucomicrobiales</taxon>
        <taxon>Verrucomicrobiaceae</taxon>
        <taxon>Oceaniferula</taxon>
    </lineage>
</organism>
<accession>A0AAE2SA18</accession>
<dbReference type="EMBL" id="JAENIG010000002">
    <property type="protein sequence ID" value="MBK1854161.1"/>
    <property type="molecule type" value="Genomic_DNA"/>
</dbReference>
<gene>
    <name evidence="1" type="ORF">JIN83_04285</name>
</gene>
<comment type="caution">
    <text evidence="1">The sequence shown here is derived from an EMBL/GenBank/DDBJ whole genome shotgun (WGS) entry which is preliminary data.</text>
</comment>
<dbReference type="InterPro" id="IPR017850">
    <property type="entry name" value="Alkaline_phosphatase_core_sf"/>
</dbReference>
<name>A0AAE2SA18_9BACT</name>
<dbReference type="Proteomes" id="UP000634206">
    <property type="component" value="Unassembled WGS sequence"/>
</dbReference>
<keyword evidence="2" id="KW-1185">Reference proteome</keyword>